<reference evidence="2" key="1">
    <citation type="submission" date="2023-01" db="EMBL/GenBank/DDBJ databases">
        <title>Sulfurovum sp. XTW-4 genome assembly.</title>
        <authorList>
            <person name="Wang J."/>
        </authorList>
    </citation>
    <scope>NUCLEOTIDE SEQUENCE</scope>
    <source>
        <strain evidence="2">XTW-4</strain>
    </source>
</reference>
<keyword evidence="1" id="KW-0732">Signal</keyword>
<organism evidence="2 3">
    <name type="scientific">Sulfurovum xiamenensis</name>
    <dbReference type="NCBI Taxonomy" id="3019066"/>
    <lineage>
        <taxon>Bacteria</taxon>
        <taxon>Pseudomonadati</taxon>
        <taxon>Campylobacterota</taxon>
        <taxon>Epsilonproteobacteria</taxon>
        <taxon>Campylobacterales</taxon>
        <taxon>Sulfurovaceae</taxon>
        <taxon>Sulfurovum</taxon>
    </lineage>
</organism>
<gene>
    <name evidence="2" type="ORF">PF327_04625</name>
</gene>
<comment type="caution">
    <text evidence="2">The sequence shown here is derived from an EMBL/GenBank/DDBJ whole genome shotgun (WGS) entry which is preliminary data.</text>
</comment>
<dbReference type="PROSITE" id="PS51257">
    <property type="entry name" value="PROKAR_LIPOPROTEIN"/>
    <property type="match status" value="1"/>
</dbReference>
<dbReference type="Proteomes" id="UP001169066">
    <property type="component" value="Unassembled WGS sequence"/>
</dbReference>
<feature type="signal peptide" evidence="1">
    <location>
        <begin position="1"/>
        <end position="23"/>
    </location>
</feature>
<feature type="chain" id="PRO_5045133513" evidence="1">
    <location>
        <begin position="24"/>
        <end position="47"/>
    </location>
</feature>
<evidence type="ECO:0000313" key="2">
    <source>
        <dbReference type="EMBL" id="MDM5263474.1"/>
    </source>
</evidence>
<protein>
    <submittedName>
        <fullName evidence="2">Entericidin EcnAB</fullName>
    </submittedName>
</protein>
<accession>A0ABT7QRG3</accession>
<dbReference type="EMBL" id="JAQIBC010000002">
    <property type="protein sequence ID" value="MDM5263474.1"/>
    <property type="molecule type" value="Genomic_DNA"/>
</dbReference>
<name>A0ABT7QRG3_9BACT</name>
<proteinExistence type="predicted"/>
<evidence type="ECO:0000256" key="1">
    <source>
        <dbReference type="SAM" id="SignalP"/>
    </source>
</evidence>
<evidence type="ECO:0000313" key="3">
    <source>
        <dbReference type="Proteomes" id="UP001169066"/>
    </source>
</evidence>
<keyword evidence="3" id="KW-1185">Reference proteome</keyword>
<sequence length="47" mass="5066">MKKITIIALLMSLGMIMSGCSKTWNGIKQDTGEAWDASKKAVHKATA</sequence>
<dbReference type="RefSeq" id="WP_289401511.1">
    <property type="nucleotide sequence ID" value="NZ_JAQIBC010000002.1"/>
</dbReference>